<evidence type="ECO:0000313" key="3">
    <source>
        <dbReference type="EMBL" id="GAA4946718.1"/>
    </source>
</evidence>
<reference evidence="4" key="1">
    <citation type="journal article" date="2019" name="Int. J. Syst. Evol. Microbiol.">
        <title>The Global Catalogue of Microorganisms (GCM) 10K type strain sequencing project: providing services to taxonomists for standard genome sequencing and annotation.</title>
        <authorList>
            <consortium name="The Broad Institute Genomics Platform"/>
            <consortium name="The Broad Institute Genome Sequencing Center for Infectious Disease"/>
            <person name="Wu L."/>
            <person name="Ma J."/>
        </authorList>
    </citation>
    <scope>NUCLEOTIDE SEQUENCE [LARGE SCALE GENOMIC DNA]</scope>
    <source>
        <strain evidence="4">JCM 17986</strain>
    </source>
</reference>
<dbReference type="NCBIfam" id="TIGR03083">
    <property type="entry name" value="maleylpyruvate isomerase family mycothiol-dependent enzyme"/>
    <property type="match status" value="1"/>
</dbReference>
<evidence type="ECO:0000259" key="2">
    <source>
        <dbReference type="Pfam" id="PF11716"/>
    </source>
</evidence>
<dbReference type="Pfam" id="PF11716">
    <property type="entry name" value="MDMPI_N"/>
    <property type="match status" value="1"/>
</dbReference>
<organism evidence="3 4">
    <name type="scientific">Yinghuangia aomiensis</name>
    <dbReference type="NCBI Taxonomy" id="676205"/>
    <lineage>
        <taxon>Bacteria</taxon>
        <taxon>Bacillati</taxon>
        <taxon>Actinomycetota</taxon>
        <taxon>Actinomycetes</taxon>
        <taxon>Kitasatosporales</taxon>
        <taxon>Streptomycetaceae</taxon>
        <taxon>Yinghuangia</taxon>
    </lineage>
</organism>
<dbReference type="PANTHER" id="PTHR40758">
    <property type="entry name" value="CONSERVED PROTEIN"/>
    <property type="match status" value="1"/>
</dbReference>
<name>A0ABP9GN02_9ACTN</name>
<dbReference type="SUPFAM" id="SSF109854">
    <property type="entry name" value="DinB/YfiT-like putative metalloenzymes"/>
    <property type="match status" value="1"/>
</dbReference>
<dbReference type="EMBL" id="BAABHS010000001">
    <property type="protein sequence ID" value="GAA4946718.1"/>
    <property type="molecule type" value="Genomic_DNA"/>
</dbReference>
<evidence type="ECO:0000259" key="1">
    <source>
        <dbReference type="Pfam" id="PF07398"/>
    </source>
</evidence>
<proteinExistence type="predicted"/>
<dbReference type="InterPro" id="IPR034660">
    <property type="entry name" value="DinB/YfiT-like"/>
</dbReference>
<dbReference type="Pfam" id="PF07398">
    <property type="entry name" value="MDMPI_C"/>
    <property type="match status" value="1"/>
</dbReference>
<dbReference type="Proteomes" id="UP001500466">
    <property type="component" value="Unassembled WGS sequence"/>
</dbReference>
<dbReference type="InterPro" id="IPR010872">
    <property type="entry name" value="MDMPI_C-term_domain"/>
</dbReference>
<gene>
    <name evidence="3" type="ORF">GCM10023205_03200</name>
</gene>
<dbReference type="PANTHER" id="PTHR40758:SF1">
    <property type="entry name" value="CONSERVED PROTEIN"/>
    <property type="match status" value="1"/>
</dbReference>
<accession>A0ABP9GN02</accession>
<sequence>MTVADLQYAWDHATYCGLFVAQAERLAEVAAAADPGTPVPSCPGWTLAKLVKHVGIAHAWAAANTRQGSAGGPVNPKSLDLGLPDDPEGLPAWLSEGAERSARTIWEAGPDADAWTFGPLPHARFWARRMLHETLMHRVDAELALGIEPDVSAEAAVDGIDELLTILPGGQSGRPDAEKPHGQGETLHIHTSGGVRGEWTVTLTPEGYTWERGHAKGDAALRGDGFAVLEALYRRVPLDRAVAERGVEVLGDRAVLEGWLARSAF</sequence>
<dbReference type="GO" id="GO:0016853">
    <property type="term" value="F:isomerase activity"/>
    <property type="evidence" value="ECO:0007669"/>
    <property type="project" value="UniProtKB-KW"/>
</dbReference>
<protein>
    <submittedName>
        <fullName evidence="3">Maleylpyruvate isomerase family mycothiol-dependent enzyme</fullName>
    </submittedName>
</protein>
<feature type="domain" description="MDMPI C-terminal" evidence="1">
    <location>
        <begin position="155"/>
        <end position="257"/>
    </location>
</feature>
<keyword evidence="4" id="KW-1185">Reference proteome</keyword>
<keyword evidence="3" id="KW-0413">Isomerase</keyword>
<evidence type="ECO:0000313" key="4">
    <source>
        <dbReference type="Proteomes" id="UP001500466"/>
    </source>
</evidence>
<feature type="domain" description="Mycothiol-dependent maleylpyruvate isomerase metal-binding" evidence="2">
    <location>
        <begin position="21"/>
        <end position="141"/>
    </location>
</feature>
<dbReference type="InterPro" id="IPR017517">
    <property type="entry name" value="Maleyloyr_isom"/>
</dbReference>
<comment type="caution">
    <text evidence="3">The sequence shown here is derived from an EMBL/GenBank/DDBJ whole genome shotgun (WGS) entry which is preliminary data.</text>
</comment>
<dbReference type="InterPro" id="IPR024344">
    <property type="entry name" value="MDMPI_metal-binding"/>
</dbReference>